<dbReference type="InterPro" id="IPR038136">
    <property type="entry name" value="CofD-like_dom_sf"/>
</dbReference>
<evidence type="ECO:0000313" key="2">
    <source>
        <dbReference type="Proteomes" id="UP000290289"/>
    </source>
</evidence>
<comment type="caution">
    <text evidence="1">The sequence shown here is derived from an EMBL/GenBank/DDBJ whole genome shotgun (WGS) entry which is preliminary data.</text>
</comment>
<protein>
    <submittedName>
        <fullName evidence="1">Uncharacterized protein</fullName>
    </submittedName>
</protein>
<dbReference type="EMBL" id="RDQH01000331">
    <property type="protein sequence ID" value="RXH99103.1"/>
    <property type="molecule type" value="Genomic_DNA"/>
</dbReference>
<gene>
    <name evidence="1" type="ORF">DVH24_011428</name>
</gene>
<dbReference type="PANTHER" id="PTHR31240">
    <property type="entry name" value="MATERNAL EFFECT EMBRYO ARREST 18"/>
    <property type="match status" value="1"/>
</dbReference>
<sequence>MCGRKDGEIRRTVGWVPVPLCFVSLSLSPNSLSDLIPPCLPSAPKALTTSLLLLSPPIPSPTPPTPSLLVFSGGTAFNCVVEELKSFTTRVAHVLPVSDDGGSTAEIFRVLDSGDQMNHFASVMAGVKSLHSYDLVLTGIGEIISSKSCPKY</sequence>
<accession>A0A498JYL9</accession>
<proteinExistence type="predicted"/>
<dbReference type="Proteomes" id="UP000290289">
    <property type="component" value="Chromosome 5"/>
</dbReference>
<dbReference type="PANTHER" id="PTHR31240:SF0">
    <property type="entry name" value="MATERNAL EFFECT EMBRYO ARREST 18"/>
    <property type="match status" value="1"/>
</dbReference>
<dbReference type="Gene3D" id="3.40.50.10680">
    <property type="entry name" value="CofD-like domains"/>
    <property type="match status" value="1"/>
</dbReference>
<evidence type="ECO:0000313" key="1">
    <source>
        <dbReference type="EMBL" id="RXH99103.1"/>
    </source>
</evidence>
<name>A0A498JYL9_MALDO</name>
<organism evidence="1 2">
    <name type="scientific">Malus domestica</name>
    <name type="common">Apple</name>
    <name type="synonym">Pyrus malus</name>
    <dbReference type="NCBI Taxonomy" id="3750"/>
    <lineage>
        <taxon>Eukaryota</taxon>
        <taxon>Viridiplantae</taxon>
        <taxon>Streptophyta</taxon>
        <taxon>Embryophyta</taxon>
        <taxon>Tracheophyta</taxon>
        <taxon>Spermatophyta</taxon>
        <taxon>Magnoliopsida</taxon>
        <taxon>eudicotyledons</taxon>
        <taxon>Gunneridae</taxon>
        <taxon>Pentapetalae</taxon>
        <taxon>rosids</taxon>
        <taxon>fabids</taxon>
        <taxon>Rosales</taxon>
        <taxon>Rosaceae</taxon>
        <taxon>Amygdaloideae</taxon>
        <taxon>Maleae</taxon>
        <taxon>Malus</taxon>
    </lineage>
</organism>
<dbReference type="AlphaFoldDB" id="A0A498JYL9"/>
<dbReference type="SUPFAM" id="SSF142338">
    <property type="entry name" value="CofD-like"/>
    <property type="match status" value="1"/>
</dbReference>
<keyword evidence="2" id="KW-1185">Reference proteome</keyword>
<reference evidence="1 2" key="1">
    <citation type="submission" date="2018-10" db="EMBL/GenBank/DDBJ databases">
        <title>A high-quality apple genome assembly.</title>
        <authorList>
            <person name="Hu J."/>
        </authorList>
    </citation>
    <scope>NUCLEOTIDE SEQUENCE [LARGE SCALE GENOMIC DNA]</scope>
    <source>
        <strain evidence="2">cv. HFTH1</strain>
        <tissue evidence="1">Young leaf</tissue>
    </source>
</reference>